<reference evidence="6 7" key="1">
    <citation type="journal article" date="2006" name="J. Bacteriol.">
        <title>Comparison of the genome sequence of the poultry pathogen Bordetella avium with those of B. bronchiseptica, B. pertussis, and B. parapertussis reveals extensive diversity in surface structures associated with host interaction.</title>
        <authorList>
            <person name="Sebaihia M."/>
            <person name="Preston A."/>
            <person name="Maskell D.J."/>
            <person name="Kuzmiak H."/>
            <person name="Connell T.D."/>
            <person name="King N.D."/>
            <person name="Orndorff P.E."/>
            <person name="Miyamoto D.M."/>
            <person name="Thomson N.R."/>
            <person name="Harris D."/>
            <person name="Goble A."/>
            <person name="Lord A."/>
            <person name="Murphy L."/>
            <person name="Quail M.A."/>
            <person name="Rutter S."/>
            <person name="Squares R."/>
            <person name="Squares S."/>
            <person name="Woodward J."/>
            <person name="Parkhill J."/>
            <person name="Temple L.M."/>
        </authorList>
    </citation>
    <scope>NUCLEOTIDE SEQUENCE [LARGE SCALE GENOMIC DNA]</scope>
    <source>
        <strain evidence="6 7">197N</strain>
    </source>
</reference>
<dbReference type="InterPro" id="IPR036390">
    <property type="entry name" value="WH_DNA-bd_sf"/>
</dbReference>
<dbReference type="PANTHER" id="PTHR30419:SF8">
    <property type="entry name" value="NITROGEN ASSIMILATION TRANSCRIPTIONAL ACTIVATOR-RELATED"/>
    <property type="match status" value="1"/>
</dbReference>
<dbReference type="HOGENOM" id="CLU_039613_6_0_4"/>
<evidence type="ECO:0000313" key="7">
    <source>
        <dbReference type="Proteomes" id="UP000001977"/>
    </source>
</evidence>
<evidence type="ECO:0000256" key="4">
    <source>
        <dbReference type="ARBA" id="ARBA00023163"/>
    </source>
</evidence>
<dbReference type="InterPro" id="IPR000847">
    <property type="entry name" value="LysR_HTH_N"/>
</dbReference>
<evidence type="ECO:0000259" key="5">
    <source>
        <dbReference type="PROSITE" id="PS50931"/>
    </source>
</evidence>
<comment type="similarity">
    <text evidence="1">Belongs to the LysR transcriptional regulatory family.</text>
</comment>
<dbReference type="Gene3D" id="3.40.190.290">
    <property type="match status" value="1"/>
</dbReference>
<accession>Q2L1Z9</accession>
<dbReference type="SUPFAM" id="SSF53850">
    <property type="entry name" value="Periplasmic binding protein-like II"/>
    <property type="match status" value="1"/>
</dbReference>
<keyword evidence="7" id="KW-1185">Reference proteome</keyword>
<dbReference type="InterPro" id="IPR050950">
    <property type="entry name" value="HTH-type_LysR_regulators"/>
</dbReference>
<name>Q2L1Z9_BORA1</name>
<dbReference type="AlphaFoldDB" id="Q2L1Z9"/>
<organism evidence="6 7">
    <name type="scientific">Bordetella avium (strain 197N)</name>
    <dbReference type="NCBI Taxonomy" id="360910"/>
    <lineage>
        <taxon>Bacteria</taxon>
        <taxon>Pseudomonadati</taxon>
        <taxon>Pseudomonadota</taxon>
        <taxon>Betaproteobacteria</taxon>
        <taxon>Burkholderiales</taxon>
        <taxon>Alcaligenaceae</taxon>
        <taxon>Bordetella</taxon>
    </lineage>
</organism>
<dbReference type="STRING" id="360910.BAV1537"/>
<feature type="domain" description="HTH lysR-type" evidence="5">
    <location>
        <begin position="30"/>
        <end position="87"/>
    </location>
</feature>
<evidence type="ECO:0000256" key="3">
    <source>
        <dbReference type="ARBA" id="ARBA00023125"/>
    </source>
</evidence>
<dbReference type="Gene3D" id="1.10.10.10">
    <property type="entry name" value="Winged helix-like DNA-binding domain superfamily/Winged helix DNA-binding domain"/>
    <property type="match status" value="1"/>
</dbReference>
<dbReference type="eggNOG" id="COG0583">
    <property type="taxonomic scope" value="Bacteria"/>
</dbReference>
<dbReference type="EMBL" id="AM167904">
    <property type="protein sequence ID" value="CAJ49150.1"/>
    <property type="molecule type" value="Genomic_DNA"/>
</dbReference>
<dbReference type="InterPro" id="IPR005119">
    <property type="entry name" value="LysR_subst-bd"/>
</dbReference>
<dbReference type="SUPFAM" id="SSF46785">
    <property type="entry name" value="Winged helix' DNA-binding domain"/>
    <property type="match status" value="1"/>
</dbReference>
<dbReference type="PANTHER" id="PTHR30419">
    <property type="entry name" value="HTH-TYPE TRANSCRIPTIONAL REGULATOR YBHD"/>
    <property type="match status" value="1"/>
</dbReference>
<evidence type="ECO:0000256" key="1">
    <source>
        <dbReference type="ARBA" id="ARBA00009437"/>
    </source>
</evidence>
<gene>
    <name evidence="6" type="ordered locus">BAV1537</name>
</gene>
<dbReference type="Pfam" id="PF00126">
    <property type="entry name" value="HTH_1"/>
    <property type="match status" value="1"/>
</dbReference>
<keyword evidence="4" id="KW-0804">Transcription</keyword>
<keyword evidence="3" id="KW-0238">DNA-binding</keyword>
<dbReference type="KEGG" id="bav:BAV1537"/>
<evidence type="ECO:0000256" key="2">
    <source>
        <dbReference type="ARBA" id="ARBA00023015"/>
    </source>
</evidence>
<sequence length="337" mass="36990">MTNKHRTATVPLPYRQQYLEFVRGEVVQDINQARLRYFYEVVRCGSVRAAADKLDTAASVISRQIRLLEQELDVTLFERRGRGLAPTEAASMVLDYHQGCQAQHEHLAARLEALRGMRSGHVKIVISEGFIDTLMEQVIGPFCRRHPLIQLDVETASVNEVVELVASDAAHLGLAFNPPVDPRVRCRLAAVHPVQLLAAPNHALARQGGPITLQAMLAYPYALMSAPYGLRRIIDVVELTERIHLTPSLTTNSLRVLKQYVESGAGVTLMPALGAHRELAEGSLVGRAVEHPALTGTQCQMLVRTGRPLSDAALEILRQIANHLPVFRGEAAPGVPA</sequence>
<dbReference type="GO" id="GO:0005829">
    <property type="term" value="C:cytosol"/>
    <property type="evidence" value="ECO:0007669"/>
    <property type="project" value="TreeGrafter"/>
</dbReference>
<dbReference type="GO" id="GO:0003700">
    <property type="term" value="F:DNA-binding transcription factor activity"/>
    <property type="evidence" value="ECO:0007669"/>
    <property type="project" value="InterPro"/>
</dbReference>
<keyword evidence="2" id="KW-0805">Transcription regulation</keyword>
<protein>
    <submittedName>
        <fullName evidence="6">LysR-family transcriptional regulator</fullName>
    </submittedName>
</protein>
<dbReference type="InterPro" id="IPR036388">
    <property type="entry name" value="WH-like_DNA-bd_sf"/>
</dbReference>
<dbReference type="GO" id="GO:0003677">
    <property type="term" value="F:DNA binding"/>
    <property type="evidence" value="ECO:0007669"/>
    <property type="project" value="UniProtKB-KW"/>
</dbReference>
<dbReference type="PROSITE" id="PS50931">
    <property type="entry name" value="HTH_LYSR"/>
    <property type="match status" value="1"/>
</dbReference>
<proteinExistence type="inferred from homology"/>
<dbReference type="Proteomes" id="UP000001977">
    <property type="component" value="Chromosome"/>
</dbReference>
<evidence type="ECO:0000313" key="6">
    <source>
        <dbReference type="EMBL" id="CAJ49150.1"/>
    </source>
</evidence>
<dbReference type="Pfam" id="PF03466">
    <property type="entry name" value="LysR_substrate"/>
    <property type="match status" value="1"/>
</dbReference>